<reference evidence="4" key="1">
    <citation type="journal article" date="2023" name="Mol. Phylogenet. Evol.">
        <title>Genome-scale phylogeny and comparative genomics of the fungal order Sordariales.</title>
        <authorList>
            <person name="Hensen N."/>
            <person name="Bonometti L."/>
            <person name="Westerberg I."/>
            <person name="Brannstrom I.O."/>
            <person name="Guillou S."/>
            <person name="Cros-Aarteil S."/>
            <person name="Calhoun S."/>
            <person name="Haridas S."/>
            <person name="Kuo A."/>
            <person name="Mondo S."/>
            <person name="Pangilinan J."/>
            <person name="Riley R."/>
            <person name="LaButti K."/>
            <person name="Andreopoulos B."/>
            <person name="Lipzen A."/>
            <person name="Chen C."/>
            <person name="Yan M."/>
            <person name="Daum C."/>
            <person name="Ng V."/>
            <person name="Clum A."/>
            <person name="Steindorff A."/>
            <person name="Ohm R.A."/>
            <person name="Martin F."/>
            <person name="Silar P."/>
            <person name="Natvig D.O."/>
            <person name="Lalanne C."/>
            <person name="Gautier V."/>
            <person name="Ament-Velasquez S.L."/>
            <person name="Kruys A."/>
            <person name="Hutchinson M.I."/>
            <person name="Powell A.J."/>
            <person name="Barry K."/>
            <person name="Miller A.N."/>
            <person name="Grigoriev I.V."/>
            <person name="Debuchy R."/>
            <person name="Gladieux P."/>
            <person name="Hiltunen Thoren M."/>
            <person name="Johannesson H."/>
        </authorList>
    </citation>
    <scope>NUCLEOTIDE SEQUENCE [LARGE SCALE GENOMIC DNA]</scope>
    <source>
        <strain evidence="4">CBS 284.82</strain>
    </source>
</reference>
<gene>
    <name evidence="3" type="ORF">C8A01DRAFT_11846</name>
</gene>
<comment type="caution">
    <text evidence="3">The sequence shown here is derived from an EMBL/GenBank/DDBJ whole genome shotgun (WGS) entry which is preliminary data.</text>
</comment>
<evidence type="ECO:0000313" key="4">
    <source>
        <dbReference type="Proteomes" id="UP001303115"/>
    </source>
</evidence>
<accession>A0AAN6PU07</accession>
<evidence type="ECO:0000259" key="2">
    <source>
        <dbReference type="Pfam" id="PF20233"/>
    </source>
</evidence>
<keyword evidence="4" id="KW-1185">Reference proteome</keyword>
<protein>
    <recommendedName>
        <fullName evidence="2">DUF6590 domain-containing protein</fullName>
    </recommendedName>
</protein>
<dbReference type="AlphaFoldDB" id="A0AAN6PU07"/>
<dbReference type="Proteomes" id="UP001303115">
    <property type="component" value="Unassembled WGS sequence"/>
</dbReference>
<proteinExistence type="predicted"/>
<feature type="compositionally biased region" description="Basic and acidic residues" evidence="1">
    <location>
        <begin position="135"/>
        <end position="145"/>
    </location>
</feature>
<dbReference type="InterPro" id="IPR046497">
    <property type="entry name" value="DUF6590"/>
</dbReference>
<feature type="compositionally biased region" description="Polar residues" evidence="1">
    <location>
        <begin position="93"/>
        <end position="102"/>
    </location>
</feature>
<evidence type="ECO:0000256" key="1">
    <source>
        <dbReference type="SAM" id="MobiDB-lite"/>
    </source>
</evidence>
<feature type="compositionally biased region" description="Polar residues" evidence="1">
    <location>
        <begin position="257"/>
        <end position="269"/>
    </location>
</feature>
<name>A0AAN6PU07_9PEZI</name>
<dbReference type="PANTHER" id="PTHR35391:SF5">
    <property type="entry name" value="DUF6590 DOMAIN-CONTAINING PROTEIN"/>
    <property type="match status" value="1"/>
</dbReference>
<organism evidence="3 4">
    <name type="scientific">Parachaetomium inaequale</name>
    <dbReference type="NCBI Taxonomy" id="2588326"/>
    <lineage>
        <taxon>Eukaryota</taxon>
        <taxon>Fungi</taxon>
        <taxon>Dikarya</taxon>
        <taxon>Ascomycota</taxon>
        <taxon>Pezizomycotina</taxon>
        <taxon>Sordariomycetes</taxon>
        <taxon>Sordariomycetidae</taxon>
        <taxon>Sordariales</taxon>
        <taxon>Chaetomiaceae</taxon>
        <taxon>Parachaetomium</taxon>
    </lineage>
</organism>
<feature type="compositionally biased region" description="Polar residues" evidence="1">
    <location>
        <begin position="194"/>
        <end position="211"/>
    </location>
</feature>
<evidence type="ECO:0000313" key="3">
    <source>
        <dbReference type="EMBL" id="KAK4044851.1"/>
    </source>
</evidence>
<feature type="compositionally biased region" description="Basic residues" evidence="1">
    <location>
        <begin position="123"/>
        <end position="132"/>
    </location>
</feature>
<feature type="region of interest" description="Disordered" evidence="1">
    <location>
        <begin position="90"/>
        <end position="145"/>
    </location>
</feature>
<sequence>MDPRWTDWSDWAWDGSQARWWRARQDAQGRVEYDFLAAQAAPRGNIDDLTNSFNNVNLSGHHDAQYTQGGGAYTYDAPIAADGTAVAGGYGASSVQSHSSYPTKGKGKADSHPKQKPRDKGPSRKHRSKHPKGAGNEHVDDAATAHIDRDPFYRKTGNTPGFDHAPTSGVAYAAQQPQADPTYGSSPHDPAYASSLSQSSGADQFYDQRSSAGPDAEVESADAGRYAHRGHVSAPEDTFSTSAAAEDPPAEEDGSDYYSTAQESVASGMPASQLQDAVLQADPYLTGGLDPSYSEVESSSMATAHSYPYHGYGADSGRETPRPFTQQRTAATIAAEDYHYQGNATESTNSVRELDTQNGVYVVEHSARFKPGEIFKILWCEPLGAGPPKSEVMTHQVRFEQNGRAFYQGLRRFIVVANDEGHCTCVPILTYERQACKKRGVKPLKHGIIHDAGRKPRMLVGEPTLGFNPVRVNLYEKAEQLVKESRVNYAKLTTVEHNFQVFFIGSVDPADFQNIVIPAVDTCWERKKRR</sequence>
<dbReference type="EMBL" id="MU854316">
    <property type="protein sequence ID" value="KAK4044851.1"/>
    <property type="molecule type" value="Genomic_DNA"/>
</dbReference>
<dbReference type="PANTHER" id="PTHR35391">
    <property type="entry name" value="C2H2-TYPE DOMAIN-CONTAINING PROTEIN-RELATED"/>
    <property type="match status" value="1"/>
</dbReference>
<feature type="compositionally biased region" description="Polar residues" evidence="1">
    <location>
        <begin position="175"/>
        <end position="185"/>
    </location>
</feature>
<dbReference type="Pfam" id="PF20233">
    <property type="entry name" value="DUF6590"/>
    <property type="match status" value="1"/>
</dbReference>
<feature type="region of interest" description="Disordered" evidence="1">
    <location>
        <begin position="174"/>
        <end position="269"/>
    </location>
</feature>
<feature type="domain" description="DUF6590" evidence="2">
    <location>
        <begin position="367"/>
        <end position="514"/>
    </location>
</feature>
<feature type="compositionally biased region" description="Basic and acidic residues" evidence="1">
    <location>
        <begin position="107"/>
        <end position="122"/>
    </location>
</feature>